<evidence type="ECO:0000313" key="2">
    <source>
        <dbReference type="EMBL" id="GII24828.1"/>
    </source>
</evidence>
<gene>
    <name evidence="2" type="ORF">Pme01_44250</name>
</gene>
<protein>
    <submittedName>
        <fullName evidence="2">Uncharacterized protein</fullName>
    </submittedName>
</protein>
<dbReference type="SUPFAM" id="SSF63411">
    <property type="entry name" value="LuxS/MPP-like metallohydrolase"/>
    <property type="match status" value="2"/>
</dbReference>
<dbReference type="Gene3D" id="3.30.830.10">
    <property type="entry name" value="Metalloenzyme, LuxS/M16 peptidase-like"/>
    <property type="match status" value="2"/>
</dbReference>
<evidence type="ECO:0000256" key="1">
    <source>
        <dbReference type="SAM" id="MobiDB-lite"/>
    </source>
</evidence>
<organism evidence="2 3">
    <name type="scientific">Planosporangium mesophilum</name>
    <dbReference type="NCBI Taxonomy" id="689768"/>
    <lineage>
        <taxon>Bacteria</taxon>
        <taxon>Bacillati</taxon>
        <taxon>Actinomycetota</taxon>
        <taxon>Actinomycetes</taxon>
        <taxon>Micromonosporales</taxon>
        <taxon>Micromonosporaceae</taxon>
        <taxon>Planosporangium</taxon>
    </lineage>
</organism>
<accession>A0A8J3X5J6</accession>
<dbReference type="GO" id="GO:0046872">
    <property type="term" value="F:metal ion binding"/>
    <property type="evidence" value="ECO:0007669"/>
    <property type="project" value="InterPro"/>
</dbReference>
<sequence length="699" mass="73861">MERTEIDGVTVLWAEGPAPLTATLTFGCGVRDESFMSIGVTHLIEHLAMSTLPRLHHDHNASVDLEATNFYATGRPEQIVAFLRQVCEALADLPLDRLATEASVLAAEGGHATHPTAACLLSRRYGIRGPGLAPWAGPGFDTITPEVVRAHAARYFVAGNAVLQLTGAPPADLRLPLPAGPRGDHNVPPARQQDGPLWSAEPASPEVGLSLVAGRHVGWPVGMAVLAERVTQRARHERGVSYDIGLAGALIDGDHVERTLIADARQGHEAVVAAILWEEARRLADQGPTAAELDHEREAIREMYADPRAVEAELGHAAEAELFGFGAMTPTERLAAVDALTPGDVAGLFAAALPTALLVMPEDVKPDLPGVGEGGCPRGRTVPAGPVFRPTGRVKQDGPGERGSYLVLADDGVAYVQPDGDVHHVRFDDVVGMEVDGDARLLFGAHGCVVVVDRSLYRGAETVVRAIDAAVPEHLRYVNGDATDQADSERRSGPAGGGRAVSTYALVTKAPAEAVLAAARSGRVGGFVVADPLGTIVLFDPPSSAATGRRLVKPARDLVRRTGVPGWLLLGEDHVSEAAVLSPGAKPLWLQWAAGWTPPEDPAAYLADRKAWDAFCARVAARYGAPDKAAELATVRNDPVPGRDQPPVSDLLRQVCAVFDLPDVAVGCSLLDSRGPGLHGAERFDPQPRGALRRLFARS</sequence>
<name>A0A8J3X5J6_9ACTN</name>
<dbReference type="EMBL" id="BOON01000041">
    <property type="protein sequence ID" value="GII24828.1"/>
    <property type="molecule type" value="Genomic_DNA"/>
</dbReference>
<dbReference type="AlphaFoldDB" id="A0A8J3X5J6"/>
<comment type="caution">
    <text evidence="2">The sequence shown here is derived from an EMBL/GenBank/DDBJ whole genome shotgun (WGS) entry which is preliminary data.</text>
</comment>
<dbReference type="PROSITE" id="PS51257">
    <property type="entry name" value="PROKAR_LIPOPROTEIN"/>
    <property type="match status" value="1"/>
</dbReference>
<keyword evidence="3" id="KW-1185">Reference proteome</keyword>
<dbReference type="InterPro" id="IPR011249">
    <property type="entry name" value="Metalloenz_LuxS/M16"/>
</dbReference>
<proteinExistence type="predicted"/>
<dbReference type="RefSeq" id="WP_168117168.1">
    <property type="nucleotide sequence ID" value="NZ_BOON01000041.1"/>
</dbReference>
<feature type="region of interest" description="Disordered" evidence="1">
    <location>
        <begin position="480"/>
        <end position="499"/>
    </location>
</feature>
<feature type="region of interest" description="Disordered" evidence="1">
    <location>
        <begin position="369"/>
        <end position="401"/>
    </location>
</feature>
<evidence type="ECO:0000313" key="3">
    <source>
        <dbReference type="Proteomes" id="UP000599074"/>
    </source>
</evidence>
<dbReference type="Proteomes" id="UP000599074">
    <property type="component" value="Unassembled WGS sequence"/>
</dbReference>
<reference evidence="2" key="1">
    <citation type="submission" date="2021-01" db="EMBL/GenBank/DDBJ databases">
        <title>Whole genome shotgun sequence of Planosporangium mesophilum NBRC 109066.</title>
        <authorList>
            <person name="Komaki H."/>
            <person name="Tamura T."/>
        </authorList>
    </citation>
    <scope>NUCLEOTIDE SEQUENCE</scope>
    <source>
        <strain evidence="2">NBRC 109066</strain>
    </source>
</reference>